<evidence type="ECO:0000256" key="1">
    <source>
        <dbReference type="ARBA" id="ARBA00004123"/>
    </source>
</evidence>
<feature type="repeat" description="ANK" evidence="5">
    <location>
        <begin position="247"/>
        <end position="279"/>
    </location>
</feature>
<feature type="region of interest" description="Disordered" evidence="7">
    <location>
        <begin position="900"/>
        <end position="924"/>
    </location>
</feature>
<dbReference type="Gene3D" id="1.25.40.20">
    <property type="entry name" value="Ankyrin repeat-containing domain"/>
    <property type="match status" value="5"/>
</dbReference>
<dbReference type="PROSITE" id="PS51477">
    <property type="entry name" value="PAH"/>
    <property type="match status" value="1"/>
</dbReference>
<feature type="compositionally biased region" description="Basic and acidic residues" evidence="7">
    <location>
        <begin position="700"/>
        <end position="714"/>
    </location>
</feature>
<feature type="region of interest" description="Disordered" evidence="7">
    <location>
        <begin position="751"/>
        <end position="770"/>
    </location>
</feature>
<evidence type="ECO:0000256" key="2">
    <source>
        <dbReference type="ARBA" id="ARBA00022737"/>
    </source>
</evidence>
<dbReference type="InterPro" id="IPR011009">
    <property type="entry name" value="Kinase-like_dom_sf"/>
</dbReference>
<feature type="repeat" description="ANK" evidence="5">
    <location>
        <begin position="310"/>
        <end position="342"/>
    </location>
</feature>
<dbReference type="GO" id="GO:0005524">
    <property type="term" value="F:ATP binding"/>
    <property type="evidence" value="ECO:0007669"/>
    <property type="project" value="InterPro"/>
</dbReference>
<reference evidence="9" key="1">
    <citation type="submission" date="2020-11" db="EMBL/GenBank/DDBJ databases">
        <authorList>
            <person name="Tran Van P."/>
        </authorList>
    </citation>
    <scope>NUCLEOTIDE SEQUENCE</scope>
</reference>
<dbReference type="AlphaFoldDB" id="A0A7R8WJS6"/>
<keyword evidence="2" id="KW-0677">Repeat</keyword>
<feature type="repeat" description="ANK" evidence="5">
    <location>
        <begin position="436"/>
        <end position="468"/>
    </location>
</feature>
<dbReference type="PANTHER" id="PTHR24193:SF121">
    <property type="entry name" value="ADA2A-CONTAINING COMPLEX COMPONENT 3, ISOFORM D"/>
    <property type="match status" value="1"/>
</dbReference>
<comment type="subcellular location">
    <subcellularLocation>
        <location evidence="1 6">Nucleus</location>
    </subcellularLocation>
</comment>
<name>A0A7R8WJS6_9CRUS</name>
<evidence type="ECO:0000313" key="9">
    <source>
        <dbReference type="EMBL" id="CAD7233057.1"/>
    </source>
</evidence>
<dbReference type="Pfam" id="PF00069">
    <property type="entry name" value="Pkinase"/>
    <property type="match status" value="1"/>
</dbReference>
<dbReference type="InterPro" id="IPR000719">
    <property type="entry name" value="Prot_kinase_dom"/>
</dbReference>
<keyword evidence="3 5" id="KW-0040">ANK repeat</keyword>
<dbReference type="EMBL" id="OB665575">
    <property type="protein sequence ID" value="CAD7233057.1"/>
    <property type="molecule type" value="Genomic_DNA"/>
</dbReference>
<feature type="domain" description="Protein kinase" evidence="8">
    <location>
        <begin position="574"/>
        <end position="641"/>
    </location>
</feature>
<dbReference type="SUPFAM" id="SSF48403">
    <property type="entry name" value="Ankyrin repeat"/>
    <property type="match status" value="2"/>
</dbReference>
<dbReference type="InterPro" id="IPR002110">
    <property type="entry name" value="Ankyrin_rpt"/>
</dbReference>
<dbReference type="Pfam" id="PF12796">
    <property type="entry name" value="Ank_2"/>
    <property type="match status" value="4"/>
</dbReference>
<dbReference type="InterPro" id="IPR003822">
    <property type="entry name" value="PAH"/>
</dbReference>
<dbReference type="PROSITE" id="PS50297">
    <property type="entry name" value="ANK_REP_REGION"/>
    <property type="match status" value="7"/>
</dbReference>
<feature type="compositionally biased region" description="Basic and acidic residues" evidence="7">
    <location>
        <begin position="673"/>
        <end position="693"/>
    </location>
</feature>
<dbReference type="Gene3D" id="1.20.1160.11">
    <property type="entry name" value="Paired amphipathic helix"/>
    <property type="match status" value="1"/>
</dbReference>
<feature type="repeat" description="ANK" evidence="5">
    <location>
        <begin position="373"/>
        <end position="405"/>
    </location>
</feature>
<evidence type="ECO:0000256" key="6">
    <source>
        <dbReference type="PROSITE-ProRule" id="PRU00810"/>
    </source>
</evidence>
<dbReference type="InterPro" id="IPR036770">
    <property type="entry name" value="Ankyrin_rpt-contain_sf"/>
</dbReference>
<gene>
    <name evidence="9" type="ORF">CTOB1V02_LOCUS10881</name>
</gene>
<dbReference type="SUPFAM" id="SSF47762">
    <property type="entry name" value="PAH2 domain"/>
    <property type="match status" value="1"/>
</dbReference>
<feature type="compositionally biased region" description="Polar residues" evidence="7">
    <location>
        <begin position="906"/>
        <end position="924"/>
    </location>
</feature>
<dbReference type="PANTHER" id="PTHR24193">
    <property type="entry name" value="ANKYRIN REPEAT PROTEIN"/>
    <property type="match status" value="1"/>
</dbReference>
<dbReference type="InterPro" id="IPR050663">
    <property type="entry name" value="Ankyrin-SOCS_Box"/>
</dbReference>
<dbReference type="FunFam" id="1.20.1160.11:FF:000001">
    <property type="entry name" value="Paired amphipathic helix protein Sin3"/>
    <property type="match status" value="1"/>
</dbReference>
<feature type="repeat" description="ANK" evidence="5">
    <location>
        <begin position="183"/>
        <end position="215"/>
    </location>
</feature>
<dbReference type="GO" id="GO:0004672">
    <property type="term" value="F:protein kinase activity"/>
    <property type="evidence" value="ECO:0007669"/>
    <property type="project" value="InterPro"/>
</dbReference>
<feature type="region of interest" description="Disordered" evidence="7">
    <location>
        <begin position="860"/>
        <end position="881"/>
    </location>
</feature>
<evidence type="ECO:0000256" key="3">
    <source>
        <dbReference type="ARBA" id="ARBA00023043"/>
    </source>
</evidence>
<protein>
    <recommendedName>
        <fullName evidence="8">Protein kinase domain-containing protein</fullName>
    </recommendedName>
</protein>
<accession>A0A7R8WJS6</accession>
<feature type="repeat" description="ANK" evidence="5">
    <location>
        <begin position="469"/>
        <end position="501"/>
    </location>
</feature>
<proteinExistence type="predicted"/>
<feature type="compositionally biased region" description="Basic and acidic residues" evidence="7">
    <location>
        <begin position="77"/>
        <end position="87"/>
    </location>
</feature>
<dbReference type="SMART" id="SM00248">
    <property type="entry name" value="ANK"/>
    <property type="match status" value="14"/>
</dbReference>
<feature type="region of interest" description="Disordered" evidence="7">
    <location>
        <begin position="673"/>
        <end position="718"/>
    </location>
</feature>
<dbReference type="GO" id="GO:0000976">
    <property type="term" value="F:transcription cis-regulatory region binding"/>
    <property type="evidence" value="ECO:0007669"/>
    <property type="project" value="TreeGrafter"/>
</dbReference>
<dbReference type="PROSITE" id="PS50088">
    <property type="entry name" value="ANK_REPEAT"/>
    <property type="match status" value="7"/>
</dbReference>
<keyword evidence="4 6" id="KW-0539">Nucleus</keyword>
<dbReference type="Pfam" id="PF02671">
    <property type="entry name" value="PAH"/>
    <property type="match status" value="1"/>
</dbReference>
<feature type="non-terminal residue" evidence="9">
    <location>
        <position position="1"/>
    </location>
</feature>
<dbReference type="Gene3D" id="3.30.200.20">
    <property type="entry name" value="Phosphorylase Kinase, domain 1"/>
    <property type="match status" value="1"/>
</dbReference>
<evidence type="ECO:0000259" key="8">
    <source>
        <dbReference type="Pfam" id="PF00069"/>
    </source>
</evidence>
<dbReference type="Pfam" id="PF00023">
    <property type="entry name" value="Ank"/>
    <property type="match status" value="1"/>
</dbReference>
<dbReference type="GO" id="GO:0045944">
    <property type="term" value="P:positive regulation of transcription by RNA polymerase II"/>
    <property type="evidence" value="ECO:0007669"/>
    <property type="project" value="TreeGrafter"/>
</dbReference>
<evidence type="ECO:0000256" key="7">
    <source>
        <dbReference type="SAM" id="MobiDB-lite"/>
    </source>
</evidence>
<evidence type="ECO:0000256" key="4">
    <source>
        <dbReference type="ARBA" id="ARBA00023242"/>
    </source>
</evidence>
<feature type="repeat" description="ANK" evidence="5">
    <location>
        <begin position="502"/>
        <end position="534"/>
    </location>
</feature>
<organism evidence="9">
    <name type="scientific">Cyprideis torosa</name>
    <dbReference type="NCBI Taxonomy" id="163714"/>
    <lineage>
        <taxon>Eukaryota</taxon>
        <taxon>Metazoa</taxon>
        <taxon>Ecdysozoa</taxon>
        <taxon>Arthropoda</taxon>
        <taxon>Crustacea</taxon>
        <taxon>Oligostraca</taxon>
        <taxon>Ostracoda</taxon>
        <taxon>Podocopa</taxon>
        <taxon>Podocopida</taxon>
        <taxon>Cytherocopina</taxon>
        <taxon>Cytheroidea</taxon>
        <taxon>Cytherideidae</taxon>
        <taxon>Cyprideis</taxon>
    </lineage>
</organism>
<evidence type="ECO:0000256" key="5">
    <source>
        <dbReference type="PROSITE-ProRule" id="PRU00023"/>
    </source>
</evidence>
<sequence>MFGIGRDPDLPQVTLWRDFEEPVRLPTVQPGDLRCVYPSYTWWRMQEMSLQPGESSLIVSDPSPRAPATASELNDGDNERNTSREEHGFEVVHVNRGPERACFETDLLRRPETHRITWLHVFSFLPGFHPVVKILLAHGADPNSVADATWLHRKLTPLHIAASPETARLLLEYKAKVDVKDSDGCTPLLQATLNGRHSVVELLLAHGADPNIANREYETSPLHHAESAETAELLIQNGAEVNAKDICGNTPLFVATGYDCHTVVEVLLANGADPKIANEDERSPLHEARSAKTAELLIQKGAEVNAKDRRGKTPLFVATDCKRHSVVEVLLANGAHPKIANKDERSPLHQARSAETAELLIRKGAVVNAKDKYGKTPLFVATENHPHSVVEVLLANGAEPNIANRYGTSPLHQARSAETAELLIRKGAVVDAKDKHGRTPLFVATVINRHLMVDVLLSHGADPNVSHEDGRSPLHVAMHRESTEIAKLLVEKGANVDCIDEAGETPLHLCCKWGREDLAKYLLSKGARSDIRNNEGQTAYEIAISRGYVHVASCFPHYFPSVLNSTESRFQQEFEVLSGIGEGGYGKVYKVKKKTDGEEYALKCVTISGDSEKMQRSLREVRAAMQLGGYGIVKCYDSWIEVAEDNEKERNDYYSKPSTTSWSEIMERHKRWEENRKLQEGGKKSEEGIEKTAEVNPETQRTESQGRHQLKKTECSTSFAEFEKRRKIEEKNDQLQEGGQESQEITNKKLEGNQRAEPQGAHQLKKTECSTSFAEFEKRRKIEEENDQIQEGGQESQEITNKKLEGNQRAEPQGAHQAAILTSSSSRNASIGLIATAASTSIPTSTSIPLTASSIVTSNPSAGHVASSPTRGPPAPKSTTLVGASSLSLLTSVAPWPVPTPAHPAVTSQGGCSGPSSTAAPTTHSPIGAPQFQVENALRYLDQVKNRFWNEPQVYNDFVDIMKEFKSQSIDTPGVIERVLGLFKGHPDLIVGFNTVLPNGYKVEVEATLNG</sequence>
<feature type="region of interest" description="Disordered" evidence="7">
    <location>
        <begin position="55"/>
        <end position="87"/>
    </location>
</feature>
<dbReference type="SUPFAM" id="SSF56112">
    <property type="entry name" value="Protein kinase-like (PK-like)"/>
    <property type="match status" value="1"/>
</dbReference>
<dbReference type="OrthoDB" id="6358812at2759"/>
<dbReference type="InterPro" id="IPR036600">
    <property type="entry name" value="PAH_sf"/>
</dbReference>
<dbReference type="GO" id="GO:0005634">
    <property type="term" value="C:nucleus"/>
    <property type="evidence" value="ECO:0007669"/>
    <property type="project" value="UniProtKB-SubCell"/>
</dbReference>